<dbReference type="EMBL" id="PVBS01000001">
    <property type="protein sequence ID" value="PRD56300.1"/>
    <property type="molecule type" value="Genomic_DNA"/>
</dbReference>
<reference evidence="1 2" key="1">
    <citation type="submission" date="2018-02" db="EMBL/GenBank/DDBJ databases">
        <title>The draft genome of Sphingobacterium gobiense H7.</title>
        <authorList>
            <person name="Li L."/>
            <person name="Liu L."/>
            <person name="Zhang X."/>
            <person name="Wang T."/>
            <person name="Liang L."/>
        </authorList>
    </citation>
    <scope>NUCLEOTIDE SEQUENCE [LARGE SCALE GENOMIC DNA]</scope>
    <source>
        <strain evidence="1 2">ACCC 05757</strain>
    </source>
</reference>
<dbReference type="RefSeq" id="WP_105722971.1">
    <property type="nucleotide sequence ID" value="NZ_PVBS01000001.1"/>
</dbReference>
<proteinExistence type="predicted"/>
<sequence>MKNQTTFRPPYLFLMVLINLHLTSGCKKEDQWVDAVVLDYGSPAVDGCGFVLEIDGNIFFPVNLEESCQIDKKEIRLQYSLFKEMQTCGFPHSGIEYQKISVRDIRDR</sequence>
<evidence type="ECO:0000313" key="1">
    <source>
        <dbReference type="EMBL" id="PRD56300.1"/>
    </source>
</evidence>
<dbReference type="PROSITE" id="PS51257">
    <property type="entry name" value="PROKAR_LIPOPROTEIN"/>
    <property type="match status" value="1"/>
</dbReference>
<dbReference type="AlphaFoldDB" id="A0A2S9JSR8"/>
<gene>
    <name evidence="1" type="ORF">C5749_03265</name>
</gene>
<protein>
    <recommendedName>
        <fullName evidence="3">Lipoprotein</fullName>
    </recommendedName>
</protein>
<evidence type="ECO:0000313" key="2">
    <source>
        <dbReference type="Proteomes" id="UP000238642"/>
    </source>
</evidence>
<accession>A0A2S9JSR8</accession>
<keyword evidence="2" id="KW-1185">Reference proteome</keyword>
<dbReference type="Proteomes" id="UP000238642">
    <property type="component" value="Unassembled WGS sequence"/>
</dbReference>
<comment type="caution">
    <text evidence="1">The sequence shown here is derived from an EMBL/GenBank/DDBJ whole genome shotgun (WGS) entry which is preliminary data.</text>
</comment>
<dbReference type="OrthoDB" id="799328at2"/>
<evidence type="ECO:0008006" key="3">
    <source>
        <dbReference type="Google" id="ProtNLM"/>
    </source>
</evidence>
<name>A0A2S9JSR8_9SPHI</name>
<organism evidence="1 2">
    <name type="scientific">Sphingobacterium gobiense</name>
    <dbReference type="NCBI Taxonomy" id="1382456"/>
    <lineage>
        <taxon>Bacteria</taxon>
        <taxon>Pseudomonadati</taxon>
        <taxon>Bacteroidota</taxon>
        <taxon>Sphingobacteriia</taxon>
        <taxon>Sphingobacteriales</taxon>
        <taxon>Sphingobacteriaceae</taxon>
        <taxon>Sphingobacterium</taxon>
    </lineage>
</organism>